<dbReference type="AlphaFoldDB" id="A0A7U2NRA5"/>
<dbReference type="Proteomes" id="UP000663193">
    <property type="component" value="Chromosome 23"/>
</dbReference>
<evidence type="ECO:0000313" key="1">
    <source>
        <dbReference type="EMBL" id="QRD07680.1"/>
    </source>
</evidence>
<keyword evidence="2" id="KW-1185">Reference proteome</keyword>
<name>A0A7U2NRA5_PHANO</name>
<sequence length="72" mass="8033">MSTQSATVEVPYDIWRQPDAFKALSPTAAITQLIGLNDGVHKRNQLIIVTLYERTDRLEDVGCAKAELDTMI</sequence>
<proteinExistence type="predicted"/>
<gene>
    <name evidence="1" type="ORF">JI435_447980</name>
</gene>
<dbReference type="VEuPathDB" id="FungiDB:JI435_447980"/>
<dbReference type="RefSeq" id="XP_001806389.1">
    <property type="nucleotide sequence ID" value="XM_001806337.1"/>
</dbReference>
<dbReference type="KEGG" id="pno:SNOG_16265"/>
<organism evidence="1 2">
    <name type="scientific">Phaeosphaeria nodorum (strain SN15 / ATCC MYA-4574 / FGSC 10173)</name>
    <name type="common">Glume blotch fungus</name>
    <name type="synonym">Parastagonospora nodorum</name>
    <dbReference type="NCBI Taxonomy" id="321614"/>
    <lineage>
        <taxon>Eukaryota</taxon>
        <taxon>Fungi</taxon>
        <taxon>Dikarya</taxon>
        <taxon>Ascomycota</taxon>
        <taxon>Pezizomycotina</taxon>
        <taxon>Dothideomycetes</taxon>
        <taxon>Pleosporomycetidae</taxon>
        <taxon>Pleosporales</taxon>
        <taxon>Pleosporineae</taxon>
        <taxon>Phaeosphaeriaceae</taxon>
        <taxon>Parastagonospora</taxon>
    </lineage>
</organism>
<accession>A0A7U2NRA5</accession>
<evidence type="ECO:0000313" key="2">
    <source>
        <dbReference type="Proteomes" id="UP000663193"/>
    </source>
</evidence>
<dbReference type="EMBL" id="CP069045">
    <property type="protein sequence ID" value="QRD07680.1"/>
    <property type="molecule type" value="Genomic_DNA"/>
</dbReference>
<protein>
    <submittedName>
        <fullName evidence="1">Uncharacterized protein</fullName>
    </submittedName>
</protein>
<reference evidence="2" key="1">
    <citation type="journal article" date="2021" name="BMC Genomics">
        <title>Chromosome-level genome assembly and manually-curated proteome of model necrotroph Parastagonospora nodorum Sn15 reveals a genome-wide trove of candidate effector homologs, and redundancy of virulence-related functions within an accessory chromosome.</title>
        <authorList>
            <person name="Bertazzoni S."/>
            <person name="Jones D.A.B."/>
            <person name="Phan H.T."/>
            <person name="Tan K.-C."/>
            <person name="Hane J.K."/>
        </authorList>
    </citation>
    <scope>NUCLEOTIDE SEQUENCE [LARGE SCALE GENOMIC DNA]</scope>
    <source>
        <strain evidence="2">SN15 / ATCC MYA-4574 / FGSC 10173)</strain>
    </source>
</reference>